<feature type="domain" description="ASPIC/UnbV" evidence="2">
    <location>
        <begin position="428"/>
        <end position="492"/>
    </location>
</feature>
<organism evidence="3 4">
    <name type="scientific">Albidovulum litorale</name>
    <dbReference type="NCBI Taxonomy" id="2984134"/>
    <lineage>
        <taxon>Bacteria</taxon>
        <taxon>Pseudomonadati</taxon>
        <taxon>Pseudomonadota</taxon>
        <taxon>Alphaproteobacteria</taxon>
        <taxon>Rhodobacterales</taxon>
        <taxon>Paracoccaceae</taxon>
        <taxon>Albidovulum</taxon>
    </lineage>
</organism>
<dbReference type="PANTHER" id="PTHR16026:SF0">
    <property type="entry name" value="CARTILAGE ACIDIC PROTEIN 1"/>
    <property type="match status" value="1"/>
</dbReference>
<dbReference type="RefSeq" id="WP_263739747.1">
    <property type="nucleotide sequence ID" value="NZ_JAOWKZ010000002.1"/>
</dbReference>
<dbReference type="InterPro" id="IPR027039">
    <property type="entry name" value="Crtac1"/>
</dbReference>
<evidence type="ECO:0000259" key="2">
    <source>
        <dbReference type="Pfam" id="PF07593"/>
    </source>
</evidence>
<accession>A0ABT2ZN57</accession>
<protein>
    <submittedName>
        <fullName evidence="3">CRTAC1 family protein</fullName>
    </submittedName>
</protein>
<dbReference type="Proteomes" id="UP001652564">
    <property type="component" value="Unassembled WGS sequence"/>
</dbReference>
<dbReference type="Pfam" id="PF07593">
    <property type="entry name" value="UnbV_ASPIC"/>
    <property type="match status" value="1"/>
</dbReference>
<reference evidence="3 4" key="1">
    <citation type="submission" date="2022-10" db="EMBL/GenBank/DDBJ databases">
        <title>Defluviimonas sp. nov., isolated from ocean surface sediments.</title>
        <authorList>
            <person name="He W."/>
            <person name="Wang L."/>
            <person name="Zhang D.-F."/>
        </authorList>
    </citation>
    <scope>NUCLEOTIDE SEQUENCE [LARGE SCALE GENOMIC DNA]</scope>
    <source>
        <strain evidence="3 4">WL0050</strain>
    </source>
</reference>
<dbReference type="Pfam" id="PF13517">
    <property type="entry name" value="FG-GAP_3"/>
    <property type="match status" value="2"/>
</dbReference>
<dbReference type="SUPFAM" id="SSF69318">
    <property type="entry name" value="Integrin alpha N-terminal domain"/>
    <property type="match status" value="1"/>
</dbReference>
<proteinExistence type="predicted"/>
<dbReference type="Gene3D" id="2.130.10.130">
    <property type="entry name" value="Integrin alpha, N-terminal"/>
    <property type="match status" value="1"/>
</dbReference>
<gene>
    <name evidence="3" type="ORF">OEZ71_09675</name>
</gene>
<evidence type="ECO:0000313" key="4">
    <source>
        <dbReference type="Proteomes" id="UP001652564"/>
    </source>
</evidence>
<sequence length="506" mass="54722">MRIFIPALFSAIPACAEPVFIDRAAGLPVQHIYDGGWEHFVGGGVAVLDCNGDARPDLFAAGGENQARLFVNTTTAPHAPISFVEGNIPKILGATGAYPLDIDGDGMLDLAVLRVGSDMLLRGGPDCSFKDHSADWGFYPRDAWTTAFTATWEKDQNLPTLAFGHYVDRANPDGPFEACDTSDLYRPDDDGYGVPEVIAPGYCALSMLISDWQRNGEPELRISNDRHYYVRGGYEQMFRLNPLDERTADWPHISLWGMGIASQDITGDGLPEVMMTSMGDQLLQINTGTGFENAPYEIGTYAHVPFLGDDGRPSTGWHAEFGDINNDARMDLFIAKGNVDQMPSNAIHDPNNLLIQGPDGKFIEKAETAGIATTERSRGAALSDLDGDGRLDVVVINRRAPMEIWQNETPNIGHWAGIEPTADVNTRAVGAWVELHSGDRTQTREITVGGGHAGGQAGPVHFGLGAESKVEVRVIWPDGTVSGWTPVPIDRVTRVSPDGTALKLGL</sequence>
<dbReference type="InterPro" id="IPR028994">
    <property type="entry name" value="Integrin_alpha_N"/>
</dbReference>
<comment type="caution">
    <text evidence="3">The sequence shown here is derived from an EMBL/GenBank/DDBJ whole genome shotgun (WGS) entry which is preliminary data.</text>
</comment>
<name>A0ABT2ZN57_9RHOB</name>
<dbReference type="InterPro" id="IPR011519">
    <property type="entry name" value="UnbV_ASPIC"/>
</dbReference>
<dbReference type="PANTHER" id="PTHR16026">
    <property type="entry name" value="CARTILAGE ACIDIC PROTEIN 1"/>
    <property type="match status" value="1"/>
</dbReference>
<keyword evidence="1" id="KW-0732">Signal</keyword>
<evidence type="ECO:0000256" key="1">
    <source>
        <dbReference type="ARBA" id="ARBA00022729"/>
    </source>
</evidence>
<dbReference type="EMBL" id="JAOWKZ010000002">
    <property type="protein sequence ID" value="MCV2872567.1"/>
    <property type="molecule type" value="Genomic_DNA"/>
</dbReference>
<keyword evidence="4" id="KW-1185">Reference proteome</keyword>
<evidence type="ECO:0000313" key="3">
    <source>
        <dbReference type="EMBL" id="MCV2872567.1"/>
    </source>
</evidence>
<dbReference type="InterPro" id="IPR013517">
    <property type="entry name" value="FG-GAP"/>
</dbReference>